<keyword evidence="2" id="KW-1133">Transmembrane helix</keyword>
<accession>A0A916NRW0</accession>
<evidence type="ECO:0000256" key="1">
    <source>
        <dbReference type="SAM" id="MobiDB-lite"/>
    </source>
</evidence>
<dbReference type="Proteomes" id="UP000693672">
    <property type="component" value="Unassembled WGS sequence"/>
</dbReference>
<feature type="transmembrane region" description="Helical" evidence="2">
    <location>
        <begin position="346"/>
        <end position="366"/>
    </location>
</feature>
<dbReference type="EMBL" id="CAJVAS010000032">
    <property type="protein sequence ID" value="CAG7645726.1"/>
    <property type="molecule type" value="Genomic_DNA"/>
</dbReference>
<feature type="region of interest" description="Disordered" evidence="1">
    <location>
        <begin position="408"/>
        <end position="441"/>
    </location>
</feature>
<evidence type="ECO:0000256" key="2">
    <source>
        <dbReference type="SAM" id="Phobius"/>
    </source>
</evidence>
<sequence length="441" mass="47622">MLCRKGSWETVKERKWNALLTVFSLAGGFAGFVTGEMVLARWGGEWHETILMGVYFGQLAFWIGLGCLLAEIVAPRLNGQEWRLRYARDGWKFLVPATVVLLFAAGALLQFVYTLYWDGRKPVQDYVLVMDRSGSMNQTDPKLQSIAAAQSLVSRMDKRKRVAVIAFNEQANVVQPFIGMKDQASKDQASARIASMPAPDGQTDIGKALSLAREQIESGGGDRKASVILISDGYSDVNLDQVISPFVQRGIAVDTVGFNPSDEQGNRLLLQIANATGGSFYNVERADRIVEAFGAIYTGDRAWHLAGERYGDAAGDAYRGWMRVGMLAVIGALMGLALGIIFDNRFLAKSFIIGGIVAGLAAGAILETGLQHGAFHAWYRAEADLALALVLSFSTLLVAVGDSAAGRAARSSGSGWIARRGAADGRSPRSGDRAKTGKQFR</sequence>
<feature type="compositionally biased region" description="Low complexity" evidence="1">
    <location>
        <begin position="408"/>
        <end position="420"/>
    </location>
</feature>
<feature type="transmembrane region" description="Helical" evidence="2">
    <location>
        <begin position="386"/>
        <end position="405"/>
    </location>
</feature>
<comment type="caution">
    <text evidence="4">The sequence shown here is derived from an EMBL/GenBank/DDBJ whole genome shotgun (WGS) entry which is preliminary data.</text>
</comment>
<dbReference type="InterPro" id="IPR051266">
    <property type="entry name" value="CLCR"/>
</dbReference>
<evidence type="ECO:0000313" key="4">
    <source>
        <dbReference type="EMBL" id="CAG7645726.1"/>
    </source>
</evidence>
<evidence type="ECO:0000259" key="3">
    <source>
        <dbReference type="PROSITE" id="PS50234"/>
    </source>
</evidence>
<feature type="transmembrane region" description="Helical" evidence="2">
    <location>
        <begin position="320"/>
        <end position="339"/>
    </location>
</feature>
<feature type="transmembrane region" description="Helical" evidence="2">
    <location>
        <begin position="52"/>
        <end position="73"/>
    </location>
</feature>
<dbReference type="InterPro" id="IPR002035">
    <property type="entry name" value="VWF_A"/>
</dbReference>
<feature type="domain" description="VWFA" evidence="3">
    <location>
        <begin position="125"/>
        <end position="296"/>
    </location>
</feature>
<protein>
    <recommendedName>
        <fullName evidence="3">VWFA domain-containing protein</fullName>
    </recommendedName>
</protein>
<keyword evidence="5" id="KW-1185">Reference proteome</keyword>
<feature type="compositionally biased region" description="Basic and acidic residues" evidence="1">
    <location>
        <begin position="421"/>
        <end position="435"/>
    </location>
</feature>
<dbReference type="AlphaFoldDB" id="A0A916NRW0"/>
<dbReference type="PANTHER" id="PTHR10579">
    <property type="entry name" value="CALCIUM-ACTIVATED CHLORIDE CHANNEL REGULATOR"/>
    <property type="match status" value="1"/>
</dbReference>
<keyword evidence="2" id="KW-0472">Membrane</keyword>
<dbReference type="CDD" id="cd00198">
    <property type="entry name" value="vWFA"/>
    <property type="match status" value="1"/>
</dbReference>
<name>A0A916NRW0_9BACL</name>
<dbReference type="PROSITE" id="PS50234">
    <property type="entry name" value="VWFA"/>
    <property type="match status" value="1"/>
</dbReference>
<organism evidence="4 5">
    <name type="scientific">Paenibacillus solanacearum</name>
    <dbReference type="NCBI Taxonomy" id="2048548"/>
    <lineage>
        <taxon>Bacteria</taxon>
        <taxon>Bacillati</taxon>
        <taxon>Bacillota</taxon>
        <taxon>Bacilli</taxon>
        <taxon>Bacillales</taxon>
        <taxon>Paenibacillaceae</taxon>
        <taxon>Paenibacillus</taxon>
    </lineage>
</organism>
<gene>
    <name evidence="4" type="ORF">PAESOLCIP111_05007</name>
</gene>
<reference evidence="4" key="1">
    <citation type="submission" date="2021-06" db="EMBL/GenBank/DDBJ databases">
        <authorList>
            <person name="Criscuolo A."/>
        </authorList>
    </citation>
    <scope>NUCLEOTIDE SEQUENCE</scope>
    <source>
        <strain evidence="4">CIP111600</strain>
    </source>
</reference>
<keyword evidence="2" id="KW-0812">Transmembrane</keyword>
<evidence type="ECO:0000313" key="5">
    <source>
        <dbReference type="Proteomes" id="UP000693672"/>
    </source>
</evidence>
<proteinExistence type="predicted"/>
<dbReference type="PANTHER" id="PTHR10579:SF43">
    <property type="entry name" value="ZINC FINGER (C3HC4-TYPE RING FINGER) FAMILY PROTEIN"/>
    <property type="match status" value="1"/>
</dbReference>
<dbReference type="Pfam" id="PF00092">
    <property type="entry name" value="VWA"/>
    <property type="match status" value="1"/>
</dbReference>
<dbReference type="SMART" id="SM00327">
    <property type="entry name" value="VWA"/>
    <property type="match status" value="1"/>
</dbReference>
<feature type="transmembrane region" description="Helical" evidence="2">
    <location>
        <begin position="93"/>
        <end position="116"/>
    </location>
</feature>
<feature type="transmembrane region" description="Helical" evidence="2">
    <location>
        <begin position="20"/>
        <end position="40"/>
    </location>
</feature>